<dbReference type="RefSeq" id="WP_070932041.1">
    <property type="nucleotide sequence ID" value="NZ_MIPT01000001.1"/>
</dbReference>
<dbReference type="OrthoDB" id="7210869at2"/>
<dbReference type="InterPro" id="IPR011008">
    <property type="entry name" value="Dimeric_a/b-barrel"/>
</dbReference>
<evidence type="ECO:0000313" key="1">
    <source>
        <dbReference type="EMBL" id="OHT18438.1"/>
    </source>
</evidence>
<dbReference type="EMBL" id="MIPT01000001">
    <property type="protein sequence ID" value="OHT18438.1"/>
    <property type="molecule type" value="Genomic_DNA"/>
</dbReference>
<evidence type="ECO:0000313" key="2">
    <source>
        <dbReference type="Proteomes" id="UP000179467"/>
    </source>
</evidence>
<comment type="caution">
    <text evidence="1">The sequence shown here is derived from an EMBL/GenBank/DDBJ whole genome shotgun (WGS) entry which is preliminary data.</text>
</comment>
<accession>A0A1S1H8H0</accession>
<reference evidence="1 2" key="1">
    <citation type="submission" date="2016-09" db="EMBL/GenBank/DDBJ databases">
        <title>Metabolic pathway, cell adaptation mechanisms and a novel monoxygenase revealed through proteogenomic-transcription analysis of a Sphingomonas haloaromaticamans strain degrading the fungicide ortho-phenylphenol.</title>
        <authorList>
            <person name="Perruchon C."/>
            <person name="Papadopoulou E.S."/>
            <person name="Rousidou C."/>
            <person name="Vasileiadis S."/>
            <person name="Tanou G."/>
            <person name="Amoutzias G."/>
            <person name="Molassiotis A."/>
            <person name="Karpouzas D.G."/>
        </authorList>
    </citation>
    <scope>NUCLEOTIDE SEQUENCE [LARGE SCALE GENOMIC DNA]</scope>
    <source>
        <strain evidence="1 2">P3</strain>
    </source>
</reference>
<name>A0A1S1H8H0_9SPHN</name>
<dbReference type="AlphaFoldDB" id="A0A1S1H8H0"/>
<proteinExistence type="predicted"/>
<dbReference type="SUPFAM" id="SSF54909">
    <property type="entry name" value="Dimeric alpha+beta barrel"/>
    <property type="match status" value="1"/>
</dbReference>
<gene>
    <name evidence="1" type="ORF">BHE75_00409</name>
</gene>
<evidence type="ECO:0008006" key="3">
    <source>
        <dbReference type="Google" id="ProtNLM"/>
    </source>
</evidence>
<sequence length="116" mass="13114">MTNSGDSFILRRWAGRVRTEDAATYTAYIARTGAMDYAATPGNIGFQLVTRDLGDGTTEVTTLSWWRSMEAVRLFAGEDVSRPRYYPEDDHFLIARPDHVEHHLVRASQLQWPGPA</sequence>
<organism evidence="1 2">
    <name type="scientific">Edaphosphingomonas haloaromaticamans</name>
    <dbReference type="NCBI Taxonomy" id="653954"/>
    <lineage>
        <taxon>Bacteria</taxon>
        <taxon>Pseudomonadati</taxon>
        <taxon>Pseudomonadota</taxon>
        <taxon>Alphaproteobacteria</taxon>
        <taxon>Sphingomonadales</taxon>
        <taxon>Rhizorhabdaceae</taxon>
        <taxon>Edaphosphingomonas</taxon>
    </lineage>
</organism>
<dbReference type="Proteomes" id="UP000179467">
    <property type="component" value="Unassembled WGS sequence"/>
</dbReference>
<protein>
    <recommendedName>
        <fullName evidence="3">ABM domain-containing protein</fullName>
    </recommendedName>
</protein>
<keyword evidence="2" id="KW-1185">Reference proteome</keyword>